<accession>A0A7S1L6M6</accession>
<feature type="region of interest" description="Disordered" evidence="1">
    <location>
        <begin position="1"/>
        <end position="24"/>
    </location>
</feature>
<evidence type="ECO:0000256" key="1">
    <source>
        <dbReference type="SAM" id="MobiDB-lite"/>
    </source>
</evidence>
<proteinExistence type="predicted"/>
<reference evidence="2" key="1">
    <citation type="submission" date="2021-01" db="EMBL/GenBank/DDBJ databases">
        <authorList>
            <person name="Corre E."/>
            <person name="Pelletier E."/>
            <person name="Niang G."/>
            <person name="Scheremetjew M."/>
            <person name="Finn R."/>
            <person name="Kale V."/>
            <person name="Holt S."/>
            <person name="Cochrane G."/>
            <person name="Meng A."/>
            <person name="Brown T."/>
            <person name="Cohen L."/>
        </authorList>
    </citation>
    <scope>NUCLEOTIDE SEQUENCE</scope>
    <source>
        <strain evidence="2">OF101</strain>
    </source>
</reference>
<dbReference type="EMBL" id="HBGE01008321">
    <property type="protein sequence ID" value="CAD9095886.1"/>
    <property type="molecule type" value="Transcribed_RNA"/>
</dbReference>
<gene>
    <name evidence="2" type="ORF">ACAT0790_LOCUS5012</name>
</gene>
<sequence length="256" mass="27380">MAAPLRARGPMAHRQQHPRGRGRGTAVALVLATAAASLSLAAAAGRLARGLPAFLAPAPLGRRRALQGATLAPLVGLLMPGRALAEEEPLPPPVEKDVAKTAAKIQGGCDWLYFELKTALKENDADRARSSLGSALQGAYVSPLETDLLIPIEQLLSANLNSEEDGWISAVLEARAGIDEMKEGVGGGEFDTALKAWDKARAGVNRILVDINKRGQKAYFVELDADYDQKRARQYLKKKKEKLAFRNAVGSAALLR</sequence>
<protein>
    <submittedName>
        <fullName evidence="2">Uncharacterized protein</fullName>
    </submittedName>
</protein>
<organism evidence="2">
    <name type="scientific">Alexandrium catenella</name>
    <name type="common">Red tide dinoflagellate</name>
    <name type="synonym">Gonyaulax catenella</name>
    <dbReference type="NCBI Taxonomy" id="2925"/>
    <lineage>
        <taxon>Eukaryota</taxon>
        <taxon>Sar</taxon>
        <taxon>Alveolata</taxon>
        <taxon>Dinophyceae</taxon>
        <taxon>Gonyaulacales</taxon>
        <taxon>Pyrocystaceae</taxon>
        <taxon>Alexandrium</taxon>
    </lineage>
</organism>
<evidence type="ECO:0000313" key="2">
    <source>
        <dbReference type="EMBL" id="CAD9095886.1"/>
    </source>
</evidence>
<name>A0A7S1L6M6_ALECA</name>
<dbReference type="AlphaFoldDB" id="A0A7S1L6M6"/>